<proteinExistence type="predicted"/>
<evidence type="ECO:0000313" key="4">
    <source>
        <dbReference type="Proteomes" id="UP001327225"/>
    </source>
</evidence>
<evidence type="ECO:0000256" key="1">
    <source>
        <dbReference type="SAM" id="MobiDB-lite"/>
    </source>
</evidence>
<reference evidence="4" key="1">
    <citation type="submission" date="2023-12" db="EMBL/GenBank/DDBJ databases">
        <title>Novel species in genus Nocardioides.</title>
        <authorList>
            <person name="Zhou H."/>
        </authorList>
    </citation>
    <scope>NUCLEOTIDE SEQUENCE [LARGE SCALE GENOMIC DNA]</scope>
    <source>
        <strain evidence="4">HM61</strain>
    </source>
</reference>
<evidence type="ECO:0000256" key="2">
    <source>
        <dbReference type="SAM" id="Phobius"/>
    </source>
</evidence>
<keyword evidence="2" id="KW-0472">Membrane</keyword>
<dbReference type="EMBL" id="CP141059">
    <property type="protein sequence ID" value="WQQ28589.1"/>
    <property type="molecule type" value="Genomic_DNA"/>
</dbReference>
<name>A0ABZ0ZXW9_9ACTN</name>
<sequence length="107" mass="11597">MAMHDTGTANTSTSHTYTPDRRISTETKASYKTTELAVYIFGVLGVLIASLIVDEGASDFGAQEAWFYVTLLTIGYMISRGLAKSGTREHYDDSTGSNSGQGSHDRH</sequence>
<keyword evidence="2" id="KW-1133">Transmembrane helix</keyword>
<dbReference type="Proteomes" id="UP001327225">
    <property type="component" value="Chromosome"/>
</dbReference>
<evidence type="ECO:0000313" key="3">
    <source>
        <dbReference type="EMBL" id="WQQ28589.1"/>
    </source>
</evidence>
<feature type="transmembrane region" description="Helical" evidence="2">
    <location>
        <begin position="36"/>
        <end position="53"/>
    </location>
</feature>
<feature type="region of interest" description="Disordered" evidence="1">
    <location>
        <begin position="1"/>
        <end position="21"/>
    </location>
</feature>
<organism evidence="3 4">
    <name type="scientific">Nocardioides bizhenqiangii</name>
    <dbReference type="NCBI Taxonomy" id="3095076"/>
    <lineage>
        <taxon>Bacteria</taxon>
        <taxon>Bacillati</taxon>
        <taxon>Actinomycetota</taxon>
        <taxon>Actinomycetes</taxon>
        <taxon>Propionibacteriales</taxon>
        <taxon>Nocardioidaceae</taxon>
        <taxon>Nocardioides</taxon>
    </lineage>
</organism>
<dbReference type="RefSeq" id="WP_322938587.1">
    <property type="nucleotide sequence ID" value="NZ_CP141059.1"/>
</dbReference>
<protein>
    <recommendedName>
        <fullName evidence="5">YiaAB two helix domain-containing protein</fullName>
    </recommendedName>
</protein>
<accession>A0ABZ0ZXW9</accession>
<gene>
    <name evidence="3" type="ORF">SHK19_10225</name>
</gene>
<keyword evidence="4" id="KW-1185">Reference proteome</keyword>
<evidence type="ECO:0008006" key="5">
    <source>
        <dbReference type="Google" id="ProtNLM"/>
    </source>
</evidence>
<feature type="compositionally biased region" description="Polar residues" evidence="1">
    <location>
        <begin position="94"/>
        <end position="107"/>
    </location>
</feature>
<feature type="region of interest" description="Disordered" evidence="1">
    <location>
        <begin position="86"/>
        <end position="107"/>
    </location>
</feature>
<feature type="transmembrane region" description="Helical" evidence="2">
    <location>
        <begin position="65"/>
        <end position="83"/>
    </location>
</feature>
<keyword evidence="2" id="KW-0812">Transmembrane</keyword>
<feature type="compositionally biased region" description="Polar residues" evidence="1">
    <location>
        <begin position="7"/>
        <end position="17"/>
    </location>
</feature>